<name>A0ABN2YAB1_9ACTN</name>
<dbReference type="EMBL" id="BAAAQQ010000011">
    <property type="protein sequence ID" value="GAA2124184.1"/>
    <property type="molecule type" value="Genomic_DNA"/>
</dbReference>
<sequence length="128" mass="13912">MSAVDDDLRRLVAVALGARRGALVARDPHRLASLLHPDFVYTNASGRLLDVGGYLDLTVRGPLRWHDQVVEPVTLTRAGGVLVLTGHVVDRVQLDGEHHEWRFATTQVYLEEAGALLYLAGHTGPAGD</sequence>
<protein>
    <recommendedName>
        <fullName evidence="1">DUF4440 domain-containing protein</fullName>
    </recommendedName>
</protein>
<evidence type="ECO:0000313" key="2">
    <source>
        <dbReference type="EMBL" id="GAA2124184.1"/>
    </source>
</evidence>
<evidence type="ECO:0000313" key="3">
    <source>
        <dbReference type="Proteomes" id="UP001500575"/>
    </source>
</evidence>
<dbReference type="RefSeq" id="WP_344303623.1">
    <property type="nucleotide sequence ID" value="NZ_BAAAQQ010000011.1"/>
</dbReference>
<gene>
    <name evidence="2" type="ORF">GCM10009843_20640</name>
</gene>
<dbReference type="Pfam" id="PF14534">
    <property type="entry name" value="DUF4440"/>
    <property type="match status" value="1"/>
</dbReference>
<feature type="domain" description="DUF4440" evidence="1">
    <location>
        <begin position="21"/>
        <end position="114"/>
    </location>
</feature>
<dbReference type="Gene3D" id="3.10.450.50">
    <property type="match status" value="1"/>
</dbReference>
<accession>A0ABN2YAB1</accession>
<comment type="caution">
    <text evidence="2">The sequence shown here is derived from an EMBL/GenBank/DDBJ whole genome shotgun (WGS) entry which is preliminary data.</text>
</comment>
<proteinExistence type="predicted"/>
<dbReference type="InterPro" id="IPR027843">
    <property type="entry name" value="DUF4440"/>
</dbReference>
<reference evidence="2 3" key="1">
    <citation type="journal article" date="2019" name="Int. J. Syst. Evol. Microbiol.">
        <title>The Global Catalogue of Microorganisms (GCM) 10K type strain sequencing project: providing services to taxonomists for standard genome sequencing and annotation.</title>
        <authorList>
            <consortium name="The Broad Institute Genomics Platform"/>
            <consortium name="The Broad Institute Genome Sequencing Center for Infectious Disease"/>
            <person name="Wu L."/>
            <person name="Ma J."/>
        </authorList>
    </citation>
    <scope>NUCLEOTIDE SEQUENCE [LARGE SCALE GENOMIC DNA]</scope>
    <source>
        <strain evidence="2 3">JCM 16021</strain>
    </source>
</reference>
<dbReference type="SUPFAM" id="SSF54427">
    <property type="entry name" value="NTF2-like"/>
    <property type="match status" value="1"/>
</dbReference>
<dbReference type="InterPro" id="IPR032710">
    <property type="entry name" value="NTF2-like_dom_sf"/>
</dbReference>
<organism evidence="2 3">
    <name type="scientific">Nocardioides bigeumensis</name>
    <dbReference type="NCBI Taxonomy" id="433657"/>
    <lineage>
        <taxon>Bacteria</taxon>
        <taxon>Bacillati</taxon>
        <taxon>Actinomycetota</taxon>
        <taxon>Actinomycetes</taxon>
        <taxon>Propionibacteriales</taxon>
        <taxon>Nocardioidaceae</taxon>
        <taxon>Nocardioides</taxon>
    </lineage>
</organism>
<keyword evidence="3" id="KW-1185">Reference proteome</keyword>
<dbReference type="Proteomes" id="UP001500575">
    <property type="component" value="Unassembled WGS sequence"/>
</dbReference>
<evidence type="ECO:0000259" key="1">
    <source>
        <dbReference type="Pfam" id="PF14534"/>
    </source>
</evidence>